<dbReference type="SUPFAM" id="SSF52540">
    <property type="entry name" value="P-loop containing nucleoside triphosphate hydrolases"/>
    <property type="match status" value="1"/>
</dbReference>
<organism evidence="9 10">
    <name type="scientific">Arthrobacter jinronghuae</name>
    <dbReference type="NCBI Taxonomy" id="2964609"/>
    <lineage>
        <taxon>Bacteria</taxon>
        <taxon>Bacillati</taxon>
        <taxon>Actinomycetota</taxon>
        <taxon>Actinomycetes</taxon>
        <taxon>Micrococcales</taxon>
        <taxon>Micrococcaceae</taxon>
        <taxon>Arthrobacter</taxon>
    </lineage>
</organism>
<keyword evidence="5 9" id="KW-0067">ATP-binding</keyword>
<dbReference type="Proteomes" id="UP001206924">
    <property type="component" value="Unassembled WGS sequence"/>
</dbReference>
<proteinExistence type="inferred from homology"/>
<dbReference type="InterPro" id="IPR003439">
    <property type="entry name" value="ABC_transporter-like_ATP-bd"/>
</dbReference>
<dbReference type="Gene3D" id="3.40.50.300">
    <property type="entry name" value="P-loop containing nucleotide triphosphate hydrolases"/>
    <property type="match status" value="1"/>
</dbReference>
<comment type="subcellular location">
    <subcellularLocation>
        <location evidence="1">Cell membrane</location>
        <topology evidence="1">Peripheral membrane protein</topology>
    </subcellularLocation>
</comment>
<reference evidence="9 10" key="1">
    <citation type="submission" date="2022-07" db="EMBL/GenBank/DDBJ databases">
        <title>Novel species in genus Arthrobacter.</title>
        <authorList>
            <person name="Liu Y."/>
        </authorList>
    </citation>
    <scope>NUCLEOTIDE SEQUENCE [LARGE SCALE GENOMIC DNA]</scope>
    <source>
        <strain evidence="10">zg-Y859</strain>
    </source>
</reference>
<dbReference type="GO" id="GO:0005524">
    <property type="term" value="F:ATP binding"/>
    <property type="evidence" value="ECO:0007669"/>
    <property type="project" value="UniProtKB-KW"/>
</dbReference>
<dbReference type="InterPro" id="IPR027417">
    <property type="entry name" value="P-loop_NTPase"/>
</dbReference>
<dbReference type="InterPro" id="IPR017871">
    <property type="entry name" value="ABC_transporter-like_CS"/>
</dbReference>
<dbReference type="EMBL" id="JANFLP010000008">
    <property type="protein sequence ID" value="MCQ1949993.1"/>
    <property type="molecule type" value="Genomic_DNA"/>
</dbReference>
<keyword evidence="3" id="KW-0813">Transport</keyword>
<dbReference type="Pfam" id="PF00005">
    <property type="entry name" value="ABC_tran"/>
    <property type="match status" value="1"/>
</dbReference>
<keyword evidence="4" id="KW-0547">Nucleotide-binding</keyword>
<dbReference type="PROSITE" id="PS50893">
    <property type="entry name" value="ABC_TRANSPORTER_2"/>
    <property type="match status" value="1"/>
</dbReference>
<dbReference type="RefSeq" id="WP_255865476.1">
    <property type="nucleotide sequence ID" value="NZ_CP104263.1"/>
</dbReference>
<accession>A0ABT1NQK5</accession>
<evidence type="ECO:0000256" key="1">
    <source>
        <dbReference type="ARBA" id="ARBA00004202"/>
    </source>
</evidence>
<keyword evidence="6" id="KW-0046">Antibiotic resistance</keyword>
<evidence type="ECO:0000256" key="6">
    <source>
        <dbReference type="ARBA" id="ARBA00023251"/>
    </source>
</evidence>
<protein>
    <submittedName>
        <fullName evidence="9">ABC transporter ATP-binding protein</fullName>
    </submittedName>
</protein>
<comment type="similarity">
    <text evidence="2">Belongs to the ABC transporter superfamily.</text>
</comment>
<evidence type="ECO:0000259" key="8">
    <source>
        <dbReference type="PROSITE" id="PS50893"/>
    </source>
</evidence>
<evidence type="ECO:0000256" key="7">
    <source>
        <dbReference type="SAM" id="MobiDB-lite"/>
    </source>
</evidence>
<dbReference type="InterPro" id="IPR050763">
    <property type="entry name" value="ABC_transporter_ATP-binding"/>
</dbReference>
<evidence type="ECO:0000313" key="10">
    <source>
        <dbReference type="Proteomes" id="UP001206924"/>
    </source>
</evidence>
<evidence type="ECO:0000256" key="3">
    <source>
        <dbReference type="ARBA" id="ARBA00022448"/>
    </source>
</evidence>
<comment type="caution">
    <text evidence="9">The sequence shown here is derived from an EMBL/GenBank/DDBJ whole genome shotgun (WGS) entry which is preliminary data.</text>
</comment>
<dbReference type="SMART" id="SM00382">
    <property type="entry name" value="AAA"/>
    <property type="match status" value="1"/>
</dbReference>
<feature type="domain" description="ABC transporter" evidence="8">
    <location>
        <begin position="11"/>
        <end position="239"/>
    </location>
</feature>
<evidence type="ECO:0000256" key="5">
    <source>
        <dbReference type="ARBA" id="ARBA00022840"/>
    </source>
</evidence>
<dbReference type="InterPro" id="IPR003593">
    <property type="entry name" value="AAA+_ATPase"/>
</dbReference>
<feature type="region of interest" description="Disordered" evidence="7">
    <location>
        <begin position="251"/>
        <end position="275"/>
    </location>
</feature>
<dbReference type="PANTHER" id="PTHR42711">
    <property type="entry name" value="ABC TRANSPORTER ATP-BINDING PROTEIN"/>
    <property type="match status" value="1"/>
</dbReference>
<dbReference type="PANTHER" id="PTHR42711:SF5">
    <property type="entry name" value="ABC TRANSPORTER ATP-BINDING PROTEIN NATA"/>
    <property type="match status" value="1"/>
</dbReference>
<sequence length="275" mass="29661">MYTDQTLEPAIRVQGIKKSFRDLQVLRGVDFDVTAGSIFALLGSNGAGKTTLVRILSTLLKADDGTAAVDGFDVAARPGDVRRSISLTGQFAAIDEVLTGRENLVLIAKLRHRKDPGSVADDMLARFALTDAGNRKAGAYSGGMRRRLDIAMSLVGNPKIIFLDEPTAGLDPQARNEVWKTIRELADGGTTVLLTTQYLDEAEQLADRIGILHRGVIIQNGTLVELQQLLPPAKAEYVTKQPSLEDVFLALTGDTGEDTAPREGLPPAQQKEGNR</sequence>
<evidence type="ECO:0000313" key="9">
    <source>
        <dbReference type="EMBL" id="MCQ1949993.1"/>
    </source>
</evidence>
<keyword evidence="10" id="KW-1185">Reference proteome</keyword>
<gene>
    <name evidence="9" type="ORF">NNX28_08645</name>
</gene>
<evidence type="ECO:0000256" key="4">
    <source>
        <dbReference type="ARBA" id="ARBA00022741"/>
    </source>
</evidence>
<dbReference type="PROSITE" id="PS00211">
    <property type="entry name" value="ABC_TRANSPORTER_1"/>
    <property type="match status" value="1"/>
</dbReference>
<evidence type="ECO:0000256" key="2">
    <source>
        <dbReference type="ARBA" id="ARBA00005417"/>
    </source>
</evidence>
<name>A0ABT1NQK5_9MICC</name>